<name>A0ABP1RD23_9HEXA</name>
<evidence type="ECO:0000259" key="8">
    <source>
        <dbReference type="Pfam" id="PF03007"/>
    </source>
</evidence>
<comment type="pathway">
    <text evidence="2">Lipid metabolism.</text>
</comment>
<evidence type="ECO:0000256" key="3">
    <source>
        <dbReference type="ARBA" id="ARBA00013244"/>
    </source>
</evidence>
<evidence type="ECO:0000256" key="5">
    <source>
        <dbReference type="ARBA" id="ARBA00023315"/>
    </source>
</evidence>
<reference evidence="9 10" key="1">
    <citation type="submission" date="2024-08" db="EMBL/GenBank/DDBJ databases">
        <authorList>
            <person name="Cucini C."/>
            <person name="Frati F."/>
        </authorList>
    </citation>
    <scope>NUCLEOTIDE SEQUENCE [LARGE SCALE GENOMIC DNA]</scope>
</reference>
<sequence length="494" mass="55759">MKSLKLLQEIPALASGFAVLLGLIPLYLISTPVFILRLILIRISKVLRPDLENIVSATGNLFVADLFSRNSPRCVIVVPIVIEGFHTDDEFRRRIGDMANSKNYKEFKHYITHWNGFAFWTADRSFDVKNHVKFHESENKTAIDKDVSLLVERLLNKQFHPRRSPWEVYIIRNYEDPELKRGDKSVLVMRFHHSLADGYSILYAIIEGMLQSPISSVPLPEPNYVKRSNFDQFLFTLSLPFRLVYDATHYFGKQVSQSPWNIPDEKKKWKQLYGKSKHIPIERIKEIKTELNVSFTSVLLAAVSGSIARSFRSKRIMCSDSTSISCFIPLPLPGHPSGLKNHVTGAQISLPLQDDLNPIVRIRMCEELLQQQKSSTIPLLLHFLAQSLGLHFSSVSSFLTSNRVNAIGLTNFPAGNRDIKTGFGDEKVLAVDLAAGGLTGVTGVTFMAISYVDHIRFAVTAESAVMSREDVENLLQYVCDEIDLLHTLSIVQDS</sequence>
<keyword evidence="7" id="KW-1133">Transmembrane helix</keyword>
<evidence type="ECO:0000313" key="10">
    <source>
        <dbReference type="Proteomes" id="UP001642540"/>
    </source>
</evidence>
<evidence type="ECO:0000256" key="6">
    <source>
        <dbReference type="ARBA" id="ARBA00048109"/>
    </source>
</evidence>
<dbReference type="PANTHER" id="PTHR31650">
    <property type="entry name" value="O-ACYLTRANSFERASE (WSD1-LIKE) FAMILY PROTEIN"/>
    <property type="match status" value="1"/>
</dbReference>
<keyword evidence="4" id="KW-0808">Transferase</keyword>
<dbReference type="EC" id="2.3.1.20" evidence="3"/>
<gene>
    <name evidence="9" type="ORF">ODALV1_LOCUS19841</name>
</gene>
<dbReference type="InterPro" id="IPR004255">
    <property type="entry name" value="O-acyltransferase_WSD1_N"/>
</dbReference>
<comment type="catalytic activity">
    <reaction evidence="6">
        <text>an acyl-CoA + a 1,2-diacyl-sn-glycerol = a triacyl-sn-glycerol + CoA</text>
        <dbReference type="Rhea" id="RHEA:10868"/>
        <dbReference type="ChEBI" id="CHEBI:17815"/>
        <dbReference type="ChEBI" id="CHEBI:57287"/>
        <dbReference type="ChEBI" id="CHEBI:58342"/>
        <dbReference type="ChEBI" id="CHEBI:64615"/>
        <dbReference type="EC" id="2.3.1.20"/>
    </reaction>
</comment>
<comment type="caution">
    <text evidence="9">The sequence shown here is derived from an EMBL/GenBank/DDBJ whole genome shotgun (WGS) entry which is preliminary data.</text>
</comment>
<evidence type="ECO:0000256" key="1">
    <source>
        <dbReference type="ARBA" id="ARBA00004771"/>
    </source>
</evidence>
<feature type="domain" description="O-acyltransferase WSD1-like N-terminal" evidence="8">
    <location>
        <begin position="118"/>
        <end position="216"/>
    </location>
</feature>
<comment type="pathway">
    <text evidence="1">Glycerolipid metabolism; triacylglycerol biosynthesis.</text>
</comment>
<evidence type="ECO:0000256" key="7">
    <source>
        <dbReference type="SAM" id="Phobius"/>
    </source>
</evidence>
<accession>A0ABP1RD23</accession>
<feature type="transmembrane region" description="Helical" evidence="7">
    <location>
        <begin position="12"/>
        <end position="40"/>
    </location>
</feature>
<evidence type="ECO:0000256" key="4">
    <source>
        <dbReference type="ARBA" id="ARBA00022679"/>
    </source>
</evidence>
<keyword evidence="7" id="KW-0812">Transmembrane</keyword>
<dbReference type="PANTHER" id="PTHR31650:SF1">
    <property type="entry name" value="WAX ESTER SYNTHASE_DIACYLGLYCEROL ACYLTRANSFERASE 4-RELATED"/>
    <property type="match status" value="1"/>
</dbReference>
<organism evidence="9 10">
    <name type="scientific">Orchesella dallaii</name>
    <dbReference type="NCBI Taxonomy" id="48710"/>
    <lineage>
        <taxon>Eukaryota</taxon>
        <taxon>Metazoa</taxon>
        <taxon>Ecdysozoa</taxon>
        <taxon>Arthropoda</taxon>
        <taxon>Hexapoda</taxon>
        <taxon>Collembola</taxon>
        <taxon>Entomobryomorpha</taxon>
        <taxon>Entomobryoidea</taxon>
        <taxon>Orchesellidae</taxon>
        <taxon>Orchesellinae</taxon>
        <taxon>Orchesella</taxon>
    </lineage>
</organism>
<evidence type="ECO:0000313" key="9">
    <source>
        <dbReference type="EMBL" id="CAL8122516.1"/>
    </source>
</evidence>
<dbReference type="InterPro" id="IPR045034">
    <property type="entry name" value="O-acyltransferase_WSD1-like"/>
</dbReference>
<dbReference type="Proteomes" id="UP001642540">
    <property type="component" value="Unassembled WGS sequence"/>
</dbReference>
<dbReference type="Pfam" id="PF03007">
    <property type="entry name" value="WS_DGAT_cat"/>
    <property type="match status" value="1"/>
</dbReference>
<proteinExistence type="predicted"/>
<keyword evidence="10" id="KW-1185">Reference proteome</keyword>
<protein>
    <recommendedName>
        <fullName evidence="3">diacylglycerol O-acyltransferase</fullName>
        <ecNumber evidence="3">2.3.1.20</ecNumber>
    </recommendedName>
</protein>
<dbReference type="EMBL" id="CAXLJM020000068">
    <property type="protein sequence ID" value="CAL8122516.1"/>
    <property type="molecule type" value="Genomic_DNA"/>
</dbReference>
<evidence type="ECO:0000256" key="2">
    <source>
        <dbReference type="ARBA" id="ARBA00005189"/>
    </source>
</evidence>
<keyword evidence="5" id="KW-0012">Acyltransferase</keyword>
<keyword evidence="7" id="KW-0472">Membrane</keyword>